<gene>
    <name evidence="2" type="ORF">PTTG_27415</name>
</gene>
<proteinExistence type="predicted"/>
<dbReference type="OrthoDB" id="10681382at2759"/>
<dbReference type="VEuPathDB" id="FungiDB:PTTG_27415"/>
<name>A0A180GL08_PUCT1</name>
<reference evidence="2" key="1">
    <citation type="submission" date="2009-11" db="EMBL/GenBank/DDBJ databases">
        <authorList>
            <consortium name="The Broad Institute Genome Sequencing Platform"/>
            <person name="Ward D."/>
            <person name="Feldgarden M."/>
            <person name="Earl A."/>
            <person name="Young S.K."/>
            <person name="Zeng Q."/>
            <person name="Koehrsen M."/>
            <person name="Alvarado L."/>
            <person name="Berlin A."/>
            <person name="Bochicchio J."/>
            <person name="Borenstein D."/>
            <person name="Chapman S.B."/>
            <person name="Chen Z."/>
            <person name="Engels R."/>
            <person name="Freedman E."/>
            <person name="Gellesch M."/>
            <person name="Goldberg J."/>
            <person name="Griggs A."/>
            <person name="Gujja S."/>
            <person name="Heilman E."/>
            <person name="Heiman D."/>
            <person name="Hepburn T."/>
            <person name="Howarth C."/>
            <person name="Jen D."/>
            <person name="Larson L."/>
            <person name="Lewis B."/>
            <person name="Mehta T."/>
            <person name="Park D."/>
            <person name="Pearson M."/>
            <person name="Roberts A."/>
            <person name="Saif S."/>
            <person name="Shea T."/>
            <person name="Shenoy N."/>
            <person name="Sisk P."/>
            <person name="Stolte C."/>
            <person name="Sykes S."/>
            <person name="Thomson T."/>
            <person name="Walk T."/>
            <person name="White J."/>
            <person name="Yandava C."/>
            <person name="Izard J."/>
            <person name="Baranova O.V."/>
            <person name="Blanton J.M."/>
            <person name="Tanner A.C."/>
            <person name="Dewhirst F.E."/>
            <person name="Haas B."/>
            <person name="Nusbaum C."/>
            <person name="Birren B."/>
        </authorList>
    </citation>
    <scope>NUCLEOTIDE SEQUENCE [LARGE SCALE GENOMIC DNA]</scope>
    <source>
        <strain evidence="2">1-1 BBBD Race 1</strain>
    </source>
</reference>
<keyword evidence="1" id="KW-0472">Membrane</keyword>
<organism evidence="2">
    <name type="scientific">Puccinia triticina (isolate 1-1 / race 1 (BBBD))</name>
    <name type="common">Brown leaf rust fungus</name>
    <dbReference type="NCBI Taxonomy" id="630390"/>
    <lineage>
        <taxon>Eukaryota</taxon>
        <taxon>Fungi</taxon>
        <taxon>Dikarya</taxon>
        <taxon>Basidiomycota</taxon>
        <taxon>Pucciniomycotina</taxon>
        <taxon>Pucciniomycetes</taxon>
        <taxon>Pucciniales</taxon>
        <taxon>Pucciniaceae</taxon>
        <taxon>Puccinia</taxon>
    </lineage>
</organism>
<keyword evidence="4" id="KW-1185">Reference proteome</keyword>
<evidence type="ECO:0000313" key="4">
    <source>
        <dbReference type="Proteomes" id="UP000005240"/>
    </source>
</evidence>
<evidence type="ECO:0000313" key="3">
    <source>
        <dbReference type="EnsemblFungi" id="PTTG_27415-t43_1-p1"/>
    </source>
</evidence>
<protein>
    <submittedName>
        <fullName evidence="2 3">Uncharacterized protein</fullName>
    </submittedName>
</protein>
<dbReference type="AlphaFoldDB" id="A0A180GL08"/>
<accession>A0A180GL08</accession>
<dbReference type="EMBL" id="ADAS02000054">
    <property type="protein sequence ID" value="OAV93149.1"/>
    <property type="molecule type" value="Genomic_DNA"/>
</dbReference>
<reference evidence="3 4" key="3">
    <citation type="journal article" date="2017" name="G3 (Bethesda)">
        <title>Comparative analysis highlights variable genome content of wheat rusts and divergence of the mating loci.</title>
        <authorList>
            <person name="Cuomo C.A."/>
            <person name="Bakkeren G."/>
            <person name="Khalil H.B."/>
            <person name="Panwar V."/>
            <person name="Joly D."/>
            <person name="Linning R."/>
            <person name="Sakthikumar S."/>
            <person name="Song X."/>
            <person name="Adiconis X."/>
            <person name="Fan L."/>
            <person name="Goldberg J.M."/>
            <person name="Levin J.Z."/>
            <person name="Young S."/>
            <person name="Zeng Q."/>
            <person name="Anikster Y."/>
            <person name="Bruce M."/>
            <person name="Wang M."/>
            <person name="Yin C."/>
            <person name="McCallum B."/>
            <person name="Szabo L.J."/>
            <person name="Hulbert S."/>
            <person name="Chen X."/>
            <person name="Fellers J.P."/>
        </authorList>
    </citation>
    <scope>NUCLEOTIDE SEQUENCE</scope>
    <source>
        <strain evidence="4">Isolate 1-1 / race 1 (BBBD)</strain>
        <strain evidence="3">isolate 1-1 / race 1 (BBBD)</strain>
    </source>
</reference>
<evidence type="ECO:0000313" key="2">
    <source>
        <dbReference type="EMBL" id="OAV93149.1"/>
    </source>
</evidence>
<feature type="transmembrane region" description="Helical" evidence="1">
    <location>
        <begin position="139"/>
        <end position="159"/>
    </location>
</feature>
<reference evidence="2" key="2">
    <citation type="submission" date="2016-05" db="EMBL/GenBank/DDBJ databases">
        <title>Comparative analysis highlights variable genome content of wheat rusts and divergence of the mating loci.</title>
        <authorList>
            <person name="Cuomo C.A."/>
            <person name="Bakkeren G."/>
            <person name="Szabo L."/>
            <person name="Khalil H."/>
            <person name="Joly D."/>
            <person name="Goldberg J."/>
            <person name="Young S."/>
            <person name="Zeng Q."/>
            <person name="Fellers J."/>
        </authorList>
    </citation>
    <scope>NUCLEOTIDE SEQUENCE [LARGE SCALE GENOMIC DNA]</scope>
    <source>
        <strain evidence="2">1-1 BBBD Race 1</strain>
    </source>
</reference>
<reference evidence="3" key="4">
    <citation type="submission" date="2025-05" db="UniProtKB">
        <authorList>
            <consortium name="EnsemblFungi"/>
        </authorList>
    </citation>
    <scope>IDENTIFICATION</scope>
    <source>
        <strain evidence="3">isolate 1-1 / race 1 (BBBD)</strain>
    </source>
</reference>
<evidence type="ECO:0000256" key="1">
    <source>
        <dbReference type="SAM" id="Phobius"/>
    </source>
</evidence>
<sequence length="264" mass="30908">MERMYFNQDTLFIKDPNEKIQKAVNDLLRGIKINQSTGSITLNAETAPKRFSELKEAFLSESEYHQAALDGNDMKTNKKVRMDANFAQKFHAKSVNEFLEVKNLWLNFWEKQHNIKLVDLNFAIELLANNEFPLDLLEMTYPLFLFYIHMFFIVIGPPIRSLANDQRNNDRNIAELLKKAKRIFEEFATSGSLRKYAQRNATRQVPSVAWYCLENWMKESGNEQLMKIAFGGKKNLRTPFKIFFNTIFRASISQLNTHLTMFEV</sequence>
<keyword evidence="1" id="KW-1133">Transmembrane helix</keyword>
<keyword evidence="1" id="KW-0812">Transmembrane</keyword>
<dbReference type="Proteomes" id="UP000005240">
    <property type="component" value="Unassembled WGS sequence"/>
</dbReference>
<dbReference type="EnsemblFungi" id="PTTG_27415-t43_1">
    <property type="protein sequence ID" value="PTTG_27415-t43_1-p1"/>
    <property type="gene ID" value="PTTG_27415"/>
</dbReference>